<reference evidence="1" key="1">
    <citation type="journal article" date="2015" name="Proc. Natl. Acad. Sci. U.S.A.">
        <title>Networks of energetic and metabolic interactions define dynamics in microbial communities.</title>
        <authorList>
            <person name="Embree M."/>
            <person name="Liu J.K."/>
            <person name="Al-Bassam M.M."/>
            <person name="Zengler K."/>
        </authorList>
    </citation>
    <scope>NUCLEOTIDE SEQUENCE</scope>
</reference>
<name>A0A0W8FFK6_9ZZZZ</name>
<dbReference type="AlphaFoldDB" id="A0A0W8FFK6"/>
<evidence type="ECO:0000313" key="1">
    <source>
        <dbReference type="EMBL" id="KUG19410.1"/>
    </source>
</evidence>
<sequence>MQQQRRLLVLSCPVWVLLRRMGHPSYMNPHAPENGTGRIMKAV</sequence>
<protein>
    <submittedName>
        <fullName evidence="1">Uncharacterized protein</fullName>
    </submittedName>
</protein>
<dbReference type="EMBL" id="LNQE01001294">
    <property type="protein sequence ID" value="KUG19410.1"/>
    <property type="molecule type" value="Genomic_DNA"/>
</dbReference>
<gene>
    <name evidence="1" type="ORF">ASZ90_010871</name>
</gene>
<accession>A0A0W8FFK6</accession>
<comment type="caution">
    <text evidence="1">The sequence shown here is derived from an EMBL/GenBank/DDBJ whole genome shotgun (WGS) entry which is preliminary data.</text>
</comment>
<organism evidence="1">
    <name type="scientific">hydrocarbon metagenome</name>
    <dbReference type="NCBI Taxonomy" id="938273"/>
    <lineage>
        <taxon>unclassified sequences</taxon>
        <taxon>metagenomes</taxon>
        <taxon>ecological metagenomes</taxon>
    </lineage>
</organism>
<proteinExistence type="predicted"/>